<evidence type="ECO:0000256" key="1">
    <source>
        <dbReference type="ARBA" id="ARBA00004651"/>
    </source>
</evidence>
<dbReference type="RefSeq" id="WP_218118365.1">
    <property type="nucleotide sequence ID" value="NZ_FNGP01000002.1"/>
</dbReference>
<feature type="transmembrane region" description="Helical" evidence="7">
    <location>
        <begin position="118"/>
        <end position="137"/>
    </location>
</feature>
<accession>A0A1G9JFC9</accession>
<dbReference type="EMBL" id="FNGP01000002">
    <property type="protein sequence ID" value="SDL35814.1"/>
    <property type="molecule type" value="Genomic_DNA"/>
</dbReference>
<feature type="transmembrane region" description="Helical" evidence="7">
    <location>
        <begin position="302"/>
        <end position="324"/>
    </location>
</feature>
<feature type="transmembrane region" description="Helical" evidence="7">
    <location>
        <begin position="270"/>
        <end position="290"/>
    </location>
</feature>
<dbReference type="Pfam" id="PF03601">
    <property type="entry name" value="Cons_hypoth698"/>
    <property type="match status" value="1"/>
</dbReference>
<sequence length="325" mass="32817">MRARNLVPGLAASALAVVVSMLVNAAVPVLSALLVAILLGILAANLLRLPASLAPGLQFASKRLLRIGIVLLGLQLAVGDIVALGLGTIVVVVAVVTIGMFATCAMGRRMGMTAMQSLLMASGFSICGAAAVAAAGSVVDAEEEDVATALAMVVLFGTVVIPLVPLFGRLFGLDDLTTGLWAGASVHEVAQVVAIGGSISAAALSAAVVVKLARVLMLAPVMAVLSWRRRRTMAGLQTKLPPIVPLFIAGFIAMVALRSVEIVPAPVLDVVKWIQTALLAAAMFALGTGVKASIFKRVGSKPLVLGAASTTVVGAVGLGGVLLLA</sequence>
<feature type="transmembrane region" description="Helical" evidence="7">
    <location>
        <begin position="89"/>
        <end position="106"/>
    </location>
</feature>
<dbReference type="InterPro" id="IPR018383">
    <property type="entry name" value="UPF0324_pro"/>
</dbReference>
<reference evidence="8 9" key="1">
    <citation type="submission" date="2016-10" db="EMBL/GenBank/DDBJ databases">
        <authorList>
            <person name="de Groot N.N."/>
        </authorList>
    </citation>
    <scope>NUCLEOTIDE SEQUENCE [LARGE SCALE GENOMIC DNA]</scope>
    <source>
        <strain evidence="8 9">CGMCC 1.9159</strain>
    </source>
</reference>
<feature type="transmembrane region" description="Helical" evidence="7">
    <location>
        <begin position="149"/>
        <end position="168"/>
    </location>
</feature>
<evidence type="ECO:0000256" key="6">
    <source>
        <dbReference type="ARBA" id="ARBA00023136"/>
    </source>
</evidence>
<dbReference type="PANTHER" id="PTHR30106">
    <property type="entry name" value="INNER MEMBRANE PROTEIN YEIH-RELATED"/>
    <property type="match status" value="1"/>
</dbReference>
<evidence type="ECO:0000256" key="7">
    <source>
        <dbReference type="SAM" id="Phobius"/>
    </source>
</evidence>
<evidence type="ECO:0000313" key="8">
    <source>
        <dbReference type="EMBL" id="SDL35814.1"/>
    </source>
</evidence>
<evidence type="ECO:0000313" key="9">
    <source>
        <dbReference type="Proteomes" id="UP000199475"/>
    </source>
</evidence>
<dbReference type="STRING" id="686624.SAMN04488242_1199"/>
<keyword evidence="5 7" id="KW-1133">Transmembrane helix</keyword>
<evidence type="ECO:0000256" key="4">
    <source>
        <dbReference type="ARBA" id="ARBA00022692"/>
    </source>
</evidence>
<dbReference type="AlphaFoldDB" id="A0A1G9JFC9"/>
<organism evidence="8 9">
    <name type="scientific">Tessaracoccus oleiagri</name>
    <dbReference type="NCBI Taxonomy" id="686624"/>
    <lineage>
        <taxon>Bacteria</taxon>
        <taxon>Bacillati</taxon>
        <taxon>Actinomycetota</taxon>
        <taxon>Actinomycetes</taxon>
        <taxon>Propionibacteriales</taxon>
        <taxon>Propionibacteriaceae</taxon>
        <taxon>Tessaracoccus</taxon>
    </lineage>
</organism>
<dbReference type="GO" id="GO:0005886">
    <property type="term" value="C:plasma membrane"/>
    <property type="evidence" value="ECO:0007669"/>
    <property type="project" value="UniProtKB-SubCell"/>
</dbReference>
<dbReference type="Proteomes" id="UP000199475">
    <property type="component" value="Unassembled WGS sequence"/>
</dbReference>
<comment type="subcellular location">
    <subcellularLocation>
        <location evidence="1">Cell membrane</location>
        <topology evidence="1">Multi-pass membrane protein</topology>
    </subcellularLocation>
</comment>
<keyword evidence="3" id="KW-1003">Cell membrane</keyword>
<feature type="transmembrane region" description="Helical" evidence="7">
    <location>
        <begin position="180"/>
        <end position="202"/>
    </location>
</feature>
<evidence type="ECO:0000256" key="5">
    <source>
        <dbReference type="ARBA" id="ARBA00022989"/>
    </source>
</evidence>
<feature type="transmembrane region" description="Helical" evidence="7">
    <location>
        <begin position="208"/>
        <end position="228"/>
    </location>
</feature>
<keyword evidence="6 7" id="KW-0472">Membrane</keyword>
<keyword evidence="9" id="KW-1185">Reference proteome</keyword>
<protein>
    <submittedName>
        <fullName evidence="8">Conserved hypothetical integral membrane protein</fullName>
    </submittedName>
</protein>
<keyword evidence="4 7" id="KW-0812">Transmembrane</keyword>
<gene>
    <name evidence="8" type="ORF">SAMN04488242_1199</name>
</gene>
<feature type="transmembrane region" description="Helical" evidence="7">
    <location>
        <begin position="240"/>
        <end position="258"/>
    </location>
</feature>
<name>A0A1G9JFC9_9ACTN</name>
<evidence type="ECO:0000256" key="3">
    <source>
        <dbReference type="ARBA" id="ARBA00022475"/>
    </source>
</evidence>
<comment type="similarity">
    <text evidence="2">Belongs to the UPF0324 family.</text>
</comment>
<evidence type="ECO:0000256" key="2">
    <source>
        <dbReference type="ARBA" id="ARBA00007977"/>
    </source>
</evidence>
<proteinExistence type="inferred from homology"/>
<dbReference type="PANTHER" id="PTHR30106:SF2">
    <property type="entry name" value="UPF0324 INNER MEMBRANE PROTEIN YEIH"/>
    <property type="match status" value="1"/>
</dbReference>